<proteinExistence type="predicted"/>
<dbReference type="RefSeq" id="XP_056698678.1">
    <property type="nucleotide sequence ID" value="XM_056842700.1"/>
</dbReference>
<sequence length="160" mass="17708">MAYFPNTTLYCQKIKMLADQLTNVGAPVSNHRLVLRLVAGLTEAYPNVASQIQHKDPLPLFTTACLMLRLEESTMAVSATLEGAAMVVADYSCASHNHHNHHHGNRGGEGRGGGRGNTDNHGGGRGRGDARGQNQQQQQSVWVYHPQHWKPWMHPWEEPP</sequence>
<evidence type="ECO:0000313" key="2">
    <source>
        <dbReference type="Proteomes" id="UP000813463"/>
    </source>
</evidence>
<dbReference type="PANTHER" id="PTHR47481:SF42">
    <property type="entry name" value="RHO GTPASE-ACTIVATING PROTEIN GACK-LIKE"/>
    <property type="match status" value="1"/>
</dbReference>
<organism evidence="2 3">
    <name type="scientific">Spinacia oleracea</name>
    <name type="common">Spinach</name>
    <dbReference type="NCBI Taxonomy" id="3562"/>
    <lineage>
        <taxon>Eukaryota</taxon>
        <taxon>Viridiplantae</taxon>
        <taxon>Streptophyta</taxon>
        <taxon>Embryophyta</taxon>
        <taxon>Tracheophyta</taxon>
        <taxon>Spermatophyta</taxon>
        <taxon>Magnoliopsida</taxon>
        <taxon>eudicotyledons</taxon>
        <taxon>Gunneridae</taxon>
        <taxon>Pentapetalae</taxon>
        <taxon>Caryophyllales</taxon>
        <taxon>Chenopodiaceae</taxon>
        <taxon>Chenopodioideae</taxon>
        <taxon>Anserineae</taxon>
        <taxon>Spinacia</taxon>
    </lineage>
</organism>
<evidence type="ECO:0000256" key="1">
    <source>
        <dbReference type="SAM" id="MobiDB-lite"/>
    </source>
</evidence>
<reference evidence="2" key="1">
    <citation type="journal article" date="2021" name="Nat. Commun.">
        <title>Genomic analyses provide insights into spinach domestication and the genetic basis of agronomic traits.</title>
        <authorList>
            <person name="Cai X."/>
            <person name="Sun X."/>
            <person name="Xu C."/>
            <person name="Sun H."/>
            <person name="Wang X."/>
            <person name="Ge C."/>
            <person name="Zhang Z."/>
            <person name="Wang Q."/>
            <person name="Fei Z."/>
            <person name="Jiao C."/>
            <person name="Wang Q."/>
        </authorList>
    </citation>
    <scope>NUCLEOTIDE SEQUENCE [LARGE SCALE GENOMIC DNA]</scope>
    <source>
        <strain evidence="2">cv. Varoflay</strain>
    </source>
</reference>
<name>A0ABM3RSS2_SPIOL</name>
<keyword evidence="2" id="KW-1185">Reference proteome</keyword>
<dbReference type="GeneID" id="130472200"/>
<protein>
    <submittedName>
        <fullName evidence="3">Uncharacterized protein</fullName>
    </submittedName>
</protein>
<reference evidence="3" key="2">
    <citation type="submission" date="2025-08" db="UniProtKB">
        <authorList>
            <consortium name="RefSeq"/>
        </authorList>
    </citation>
    <scope>IDENTIFICATION</scope>
    <source>
        <tissue evidence="3">Leaf</tissue>
    </source>
</reference>
<gene>
    <name evidence="3" type="primary">LOC130472200</name>
</gene>
<evidence type="ECO:0000313" key="3">
    <source>
        <dbReference type="RefSeq" id="XP_056698678.1"/>
    </source>
</evidence>
<feature type="region of interest" description="Disordered" evidence="1">
    <location>
        <begin position="98"/>
        <end position="140"/>
    </location>
</feature>
<accession>A0ABM3RSS2</accession>
<dbReference type="PANTHER" id="PTHR47481">
    <property type="match status" value="1"/>
</dbReference>
<dbReference type="Proteomes" id="UP000813463">
    <property type="component" value="Chromosome 4"/>
</dbReference>
<feature type="compositionally biased region" description="Gly residues" evidence="1">
    <location>
        <begin position="110"/>
        <end position="125"/>
    </location>
</feature>